<keyword evidence="2" id="KW-0812">Transmembrane</keyword>
<dbReference type="EMBL" id="CAJJDN010000078">
    <property type="protein sequence ID" value="CAD8102485.1"/>
    <property type="molecule type" value="Genomic_DNA"/>
</dbReference>
<feature type="region of interest" description="Disordered" evidence="1">
    <location>
        <begin position="160"/>
        <end position="181"/>
    </location>
</feature>
<feature type="transmembrane region" description="Helical" evidence="2">
    <location>
        <begin position="71"/>
        <end position="88"/>
    </location>
</feature>
<feature type="transmembrane region" description="Helical" evidence="2">
    <location>
        <begin position="94"/>
        <end position="112"/>
    </location>
</feature>
<dbReference type="Proteomes" id="UP000692954">
    <property type="component" value="Unassembled WGS sequence"/>
</dbReference>
<organism evidence="3 4">
    <name type="scientific">Paramecium sonneborni</name>
    <dbReference type="NCBI Taxonomy" id="65129"/>
    <lineage>
        <taxon>Eukaryota</taxon>
        <taxon>Sar</taxon>
        <taxon>Alveolata</taxon>
        <taxon>Ciliophora</taxon>
        <taxon>Intramacronucleata</taxon>
        <taxon>Oligohymenophorea</taxon>
        <taxon>Peniculida</taxon>
        <taxon>Parameciidae</taxon>
        <taxon>Paramecium</taxon>
    </lineage>
</organism>
<reference evidence="3" key="1">
    <citation type="submission" date="2021-01" db="EMBL/GenBank/DDBJ databases">
        <authorList>
            <consortium name="Genoscope - CEA"/>
            <person name="William W."/>
        </authorList>
    </citation>
    <scope>NUCLEOTIDE SEQUENCE</scope>
</reference>
<dbReference type="AlphaFoldDB" id="A0A8S1PH94"/>
<keyword evidence="4" id="KW-1185">Reference proteome</keyword>
<keyword evidence="2" id="KW-1133">Transmembrane helix</keyword>
<accession>A0A8S1PH94</accession>
<sequence length="338" mass="41094">MIELFLRPFTTLLRFLFYWAIYLIEITICFIFEFILQLLEYLIPIIFELIYLSVNTILTIKLYLISCLWNLLYYLISSLFTFIYYLITVIVPTILWYTVIFAIIILIIYCQFNSYLNNEDNIQNQYYQAKRRQSQNSYKDYYYLQNNYVYNSRRDFYSPEKTKNYSQNKRQQSQITIRQNEEEERRKQLMIELNENREMISVLQQYRGEIYKLKKSKEISKIVFKDALETCIQRIEYLQDQGKVLFLNLINIQDGICRVDFHRFYKAEINPILDGLFEQIRLYKYRQGYQQVKLKIIVGKGNNSKNGIPVIGPWTQKYLREYLQEEVEITNGYIEVFV</sequence>
<dbReference type="OrthoDB" id="3231855at2759"/>
<protein>
    <recommendedName>
        <fullName evidence="5">Smr domain-containing protein</fullName>
    </recommendedName>
</protein>
<keyword evidence="2" id="KW-0472">Membrane</keyword>
<feature type="transmembrane region" description="Helical" evidence="2">
    <location>
        <begin position="12"/>
        <end position="35"/>
    </location>
</feature>
<evidence type="ECO:0000256" key="1">
    <source>
        <dbReference type="SAM" id="MobiDB-lite"/>
    </source>
</evidence>
<evidence type="ECO:0000313" key="4">
    <source>
        <dbReference type="Proteomes" id="UP000692954"/>
    </source>
</evidence>
<gene>
    <name evidence="3" type="ORF">PSON_ATCC_30995.1.T0780041</name>
</gene>
<evidence type="ECO:0000313" key="3">
    <source>
        <dbReference type="EMBL" id="CAD8102485.1"/>
    </source>
</evidence>
<evidence type="ECO:0000256" key="2">
    <source>
        <dbReference type="SAM" id="Phobius"/>
    </source>
</evidence>
<feature type="transmembrane region" description="Helical" evidence="2">
    <location>
        <begin position="41"/>
        <end position="64"/>
    </location>
</feature>
<comment type="caution">
    <text evidence="3">The sequence shown here is derived from an EMBL/GenBank/DDBJ whole genome shotgun (WGS) entry which is preliminary data.</text>
</comment>
<feature type="compositionally biased region" description="Polar residues" evidence="1">
    <location>
        <begin position="164"/>
        <end position="178"/>
    </location>
</feature>
<proteinExistence type="predicted"/>
<evidence type="ECO:0008006" key="5">
    <source>
        <dbReference type="Google" id="ProtNLM"/>
    </source>
</evidence>
<name>A0A8S1PH94_9CILI</name>